<protein>
    <recommendedName>
        <fullName evidence="3">Nudix hydrolase domain-containing protein</fullName>
    </recommendedName>
</protein>
<proteinExistence type="predicted"/>
<dbReference type="InterPro" id="IPR015797">
    <property type="entry name" value="NUDIX_hydrolase-like_dom_sf"/>
</dbReference>
<evidence type="ECO:0000313" key="2">
    <source>
        <dbReference type="Proteomes" id="UP001152049"/>
    </source>
</evidence>
<gene>
    <name evidence="1" type="ORF">NW762_000455</name>
</gene>
<dbReference type="Proteomes" id="UP001152049">
    <property type="component" value="Unassembled WGS sequence"/>
</dbReference>
<evidence type="ECO:0000313" key="1">
    <source>
        <dbReference type="EMBL" id="KAJ4271749.1"/>
    </source>
</evidence>
<comment type="caution">
    <text evidence="1">The sequence shown here is derived from an EMBL/GenBank/DDBJ whole genome shotgun (WGS) entry which is preliminary data.</text>
</comment>
<accession>A0A9W8SH61</accession>
<dbReference type="Gene3D" id="3.90.79.10">
    <property type="entry name" value="Nucleoside Triphosphate Pyrophosphohydrolase"/>
    <property type="match status" value="1"/>
</dbReference>
<evidence type="ECO:0008006" key="3">
    <source>
        <dbReference type="Google" id="ProtNLM"/>
    </source>
</evidence>
<name>A0A9W8SH61_9HYPO</name>
<dbReference type="OrthoDB" id="10261522at2759"/>
<dbReference type="CDD" id="cd03676">
    <property type="entry name" value="NUDIX_Tnr3_like"/>
    <property type="match status" value="1"/>
</dbReference>
<reference evidence="1" key="1">
    <citation type="submission" date="2022-09" db="EMBL/GenBank/DDBJ databases">
        <title>Fusarium specimens isolated from Avocado Roots.</title>
        <authorList>
            <person name="Stajich J."/>
            <person name="Roper C."/>
            <person name="Heimlech-Rivalta G."/>
        </authorList>
    </citation>
    <scope>NUCLEOTIDE SEQUENCE</scope>
    <source>
        <strain evidence="1">CF00136</strain>
    </source>
</reference>
<dbReference type="EMBL" id="JAOQAZ010000001">
    <property type="protein sequence ID" value="KAJ4271749.1"/>
    <property type="molecule type" value="Genomic_DNA"/>
</dbReference>
<dbReference type="SUPFAM" id="SSF55811">
    <property type="entry name" value="Nudix"/>
    <property type="match status" value="1"/>
</dbReference>
<sequence>MSSVDMDKLNGVIARGNKFDSSGIGLYRDLWEFRIEGIEETLGRMEDCVKEKMDWGRDFTIDTQKRRIILKIQGKPPDLEEAWGNALIRLCHTNRHRFPSFQQWADKWREVKELVPIHHSDPRRYKLSIPLPLRGLLGALTVGVHLNVYTVKKKPGGGDQEVVDRIWVSHRAKGPNISYPGMLDQLVAGGVEFADVQSGYIVPCQTLFREASEEAGLFVDLGTVHLSNVLNIVGSDCTVYNTRRVFGTDKDGKVQLVGLANPVSAISFYDCKDHESKVDDSKIHGFKIHGFKAHDSEVHDSKDHDANERHLGPGVRIVNERHLEPGVRIVYDLKLINPGFVPRPQETGIERFESMTVSQVKQSLYDEEGRWKPNCGLVMLDFLVRHQLLPLNEHERDEVNRRLHRPLPFTPKPGGFFGWRGDLVKAFDGDTRAMENQG</sequence>
<dbReference type="AlphaFoldDB" id="A0A9W8SH61"/>
<keyword evidence="2" id="KW-1185">Reference proteome</keyword>
<organism evidence="1 2">
    <name type="scientific">Fusarium torreyae</name>
    <dbReference type="NCBI Taxonomy" id="1237075"/>
    <lineage>
        <taxon>Eukaryota</taxon>
        <taxon>Fungi</taxon>
        <taxon>Dikarya</taxon>
        <taxon>Ascomycota</taxon>
        <taxon>Pezizomycotina</taxon>
        <taxon>Sordariomycetes</taxon>
        <taxon>Hypocreomycetidae</taxon>
        <taxon>Hypocreales</taxon>
        <taxon>Nectriaceae</taxon>
        <taxon>Fusarium</taxon>
    </lineage>
</organism>